<evidence type="ECO:0000256" key="5">
    <source>
        <dbReference type="ARBA" id="ARBA00038440"/>
    </source>
</evidence>
<accession>A0A0K2YA89</accession>
<evidence type="ECO:0000256" key="6">
    <source>
        <dbReference type="ARBA" id="ARBA00041324"/>
    </source>
</evidence>
<organism evidence="10 11">
    <name type="scientific">Helicobacter heilmannii</name>
    <dbReference type="NCBI Taxonomy" id="35817"/>
    <lineage>
        <taxon>Bacteria</taxon>
        <taxon>Pseudomonadati</taxon>
        <taxon>Campylobacterota</taxon>
        <taxon>Epsilonproteobacteria</taxon>
        <taxon>Campylobacterales</taxon>
        <taxon>Helicobacteraceae</taxon>
        <taxon>Helicobacter</taxon>
    </lineage>
</organism>
<dbReference type="InterPro" id="IPR002376">
    <property type="entry name" value="Formyl_transf_N"/>
</dbReference>
<dbReference type="GO" id="GO:0006189">
    <property type="term" value="P:'de novo' IMP biosynthetic process"/>
    <property type="evidence" value="ECO:0007669"/>
    <property type="project" value="TreeGrafter"/>
</dbReference>
<evidence type="ECO:0000256" key="8">
    <source>
        <dbReference type="ARBA" id="ARBA00047664"/>
    </source>
</evidence>
<comment type="catalytic activity">
    <reaction evidence="8">
        <text>N(1)-(5-phospho-beta-D-ribosyl)glycinamide + (6R)-10-formyltetrahydrofolate = N(2)-formyl-N(1)-(5-phospho-beta-D-ribosyl)glycinamide + (6S)-5,6,7,8-tetrahydrofolate + H(+)</text>
        <dbReference type="Rhea" id="RHEA:15053"/>
        <dbReference type="ChEBI" id="CHEBI:15378"/>
        <dbReference type="ChEBI" id="CHEBI:57453"/>
        <dbReference type="ChEBI" id="CHEBI:143788"/>
        <dbReference type="ChEBI" id="CHEBI:147286"/>
        <dbReference type="ChEBI" id="CHEBI:195366"/>
        <dbReference type="EC" id="2.1.2.2"/>
    </reaction>
</comment>
<evidence type="ECO:0000259" key="9">
    <source>
        <dbReference type="Pfam" id="PF00551"/>
    </source>
</evidence>
<dbReference type="GO" id="GO:0005737">
    <property type="term" value="C:cytoplasm"/>
    <property type="evidence" value="ECO:0007669"/>
    <property type="project" value="TreeGrafter"/>
</dbReference>
<dbReference type="OrthoDB" id="9806170at2"/>
<evidence type="ECO:0000313" key="10">
    <source>
        <dbReference type="EMBL" id="CRI33885.1"/>
    </source>
</evidence>
<feature type="domain" description="Formyl transferase N-terminal" evidence="9">
    <location>
        <begin position="12"/>
        <end position="183"/>
    </location>
</feature>
<evidence type="ECO:0000256" key="3">
    <source>
        <dbReference type="ARBA" id="ARBA00022679"/>
    </source>
</evidence>
<evidence type="ECO:0000313" key="11">
    <source>
        <dbReference type="Proteomes" id="UP000046090"/>
    </source>
</evidence>
<dbReference type="Gene3D" id="3.40.50.170">
    <property type="entry name" value="Formyl transferase, N-terminal domain"/>
    <property type="match status" value="1"/>
</dbReference>
<sequence length="193" mass="21508">MPAMQTLTLGILFSGTGSNMQNLIEKLHQKVFLQQNTPLKLEVVLEVVLCATNNPRAGGIDHCQKLNMPFIVGTEDDFIPAFRGCALLLCAGYNKILSPVFLAHYKALNIHPSLLPKHKGARALERSFNSQSALGVSVHWVSDELDSGDLILQERLSLNPQESLESYEKRLHALEHRLYPQAVLKALKLRPYA</sequence>
<dbReference type="RefSeq" id="WP_015105935.1">
    <property type="nucleotide sequence ID" value="NZ_BSWR01000025.1"/>
</dbReference>
<dbReference type="PROSITE" id="PS00373">
    <property type="entry name" value="GART"/>
    <property type="match status" value="1"/>
</dbReference>
<dbReference type="PANTHER" id="PTHR43369:SF2">
    <property type="entry name" value="PHOSPHORIBOSYLGLYCINAMIDE FORMYLTRANSFERASE"/>
    <property type="match status" value="1"/>
</dbReference>
<comment type="similarity">
    <text evidence="5">Belongs to the GART family.</text>
</comment>
<reference evidence="11" key="1">
    <citation type="submission" date="2014-12" db="EMBL/GenBank/DDBJ databases">
        <authorList>
            <person name="Smet A."/>
        </authorList>
    </citation>
    <scope>NUCLEOTIDE SEQUENCE [LARGE SCALE GENOMIC DNA]</scope>
</reference>
<dbReference type="EC" id="2.1.2.2" evidence="2"/>
<dbReference type="AlphaFoldDB" id="A0A0K2YA89"/>
<dbReference type="Pfam" id="PF00551">
    <property type="entry name" value="Formyl_trans_N"/>
    <property type="match status" value="1"/>
</dbReference>
<gene>
    <name evidence="10" type="ORF">HHE01_15710</name>
</gene>
<evidence type="ECO:0000256" key="4">
    <source>
        <dbReference type="ARBA" id="ARBA00022755"/>
    </source>
</evidence>
<dbReference type="PANTHER" id="PTHR43369">
    <property type="entry name" value="PHOSPHORIBOSYLGLYCINAMIDE FORMYLTRANSFERASE"/>
    <property type="match status" value="1"/>
</dbReference>
<proteinExistence type="inferred from homology"/>
<evidence type="ECO:0000256" key="2">
    <source>
        <dbReference type="ARBA" id="ARBA00012254"/>
    </source>
</evidence>
<dbReference type="Proteomes" id="UP000046090">
    <property type="component" value="Unassembled WGS sequence"/>
</dbReference>
<keyword evidence="3 10" id="KW-0808">Transferase</keyword>
<dbReference type="GO" id="GO:0004644">
    <property type="term" value="F:phosphoribosylglycinamide formyltransferase activity"/>
    <property type="evidence" value="ECO:0007669"/>
    <property type="project" value="UniProtKB-EC"/>
</dbReference>
<dbReference type="EMBL" id="CDMK01000001">
    <property type="protein sequence ID" value="CRI33885.1"/>
    <property type="molecule type" value="Genomic_DNA"/>
</dbReference>
<protein>
    <recommendedName>
        <fullName evidence="2">phosphoribosylglycinamide formyltransferase 1</fullName>
        <ecNumber evidence="2">2.1.2.2</ecNumber>
    </recommendedName>
    <alternativeName>
        <fullName evidence="7">5'-phosphoribosylglycinamide transformylase</fullName>
    </alternativeName>
    <alternativeName>
        <fullName evidence="6">GAR transformylase</fullName>
    </alternativeName>
</protein>
<keyword evidence="4" id="KW-0658">Purine biosynthesis</keyword>
<dbReference type="SUPFAM" id="SSF53328">
    <property type="entry name" value="Formyltransferase"/>
    <property type="match status" value="1"/>
</dbReference>
<dbReference type="InterPro" id="IPR001555">
    <property type="entry name" value="GART_AS"/>
</dbReference>
<evidence type="ECO:0000256" key="1">
    <source>
        <dbReference type="ARBA" id="ARBA00005054"/>
    </source>
</evidence>
<evidence type="ECO:0000256" key="7">
    <source>
        <dbReference type="ARBA" id="ARBA00041682"/>
    </source>
</evidence>
<dbReference type="InterPro" id="IPR036477">
    <property type="entry name" value="Formyl_transf_N_sf"/>
</dbReference>
<keyword evidence="11" id="KW-1185">Reference proteome</keyword>
<comment type="pathway">
    <text evidence="1">Purine metabolism; IMP biosynthesis via de novo pathway; N(2)-formyl-N(1)-(5-phospho-D-ribosyl)glycinamide from N(1)-(5-phospho-D-ribosyl)glycinamide (10-formyl THF route): step 1/1.</text>
</comment>
<name>A0A0K2YA89_HELHE</name>